<reference evidence="2 3" key="1">
    <citation type="submission" date="2024-09" db="EMBL/GenBank/DDBJ databases">
        <authorList>
            <person name="Sun Q."/>
            <person name="Mori K."/>
        </authorList>
    </citation>
    <scope>NUCLEOTIDE SEQUENCE [LARGE SCALE GENOMIC DNA]</scope>
    <source>
        <strain evidence="2 3">CCM 4839</strain>
    </source>
</reference>
<sequence>MIHFVKSTVDLIQIELDIINSDKYFNRISKDKDEWTSIDLTAEINESLNMGAERFLIKDDDTYVGIIEFLMMNPNDGFTWLGLLTIKKEYQHKGYGKQALHAFYKIMSDREVNVFRIGVLSMNEPAHKFWRKQGFKEVRKTTMKDNKEIMIYEKCLEP</sequence>
<evidence type="ECO:0000259" key="1">
    <source>
        <dbReference type="PROSITE" id="PS51186"/>
    </source>
</evidence>
<feature type="domain" description="N-acetyltransferase" evidence="1">
    <location>
        <begin position="12"/>
        <end position="158"/>
    </location>
</feature>
<dbReference type="PROSITE" id="PS51186">
    <property type="entry name" value="GNAT"/>
    <property type="match status" value="1"/>
</dbReference>
<comment type="caution">
    <text evidence="2">The sequence shown here is derived from an EMBL/GenBank/DDBJ whole genome shotgun (WGS) entry which is preliminary data.</text>
</comment>
<gene>
    <name evidence="2" type="ORF">ACFFJ8_23710</name>
</gene>
<organism evidence="2 3">
    <name type="scientific">Paenibacillus mendelii</name>
    <dbReference type="NCBI Taxonomy" id="206163"/>
    <lineage>
        <taxon>Bacteria</taxon>
        <taxon>Bacillati</taxon>
        <taxon>Bacillota</taxon>
        <taxon>Bacilli</taxon>
        <taxon>Bacillales</taxon>
        <taxon>Paenibacillaceae</taxon>
        <taxon>Paenibacillus</taxon>
    </lineage>
</organism>
<name>A0ABV6JEL1_9BACL</name>
<keyword evidence="3" id="KW-1185">Reference proteome</keyword>
<keyword evidence="2" id="KW-0808">Transferase</keyword>
<dbReference type="InterPro" id="IPR000182">
    <property type="entry name" value="GNAT_dom"/>
</dbReference>
<dbReference type="EC" id="2.3.-.-" evidence="2"/>
<dbReference type="RefSeq" id="WP_204815505.1">
    <property type="nucleotide sequence ID" value="NZ_JANHOF010000001.1"/>
</dbReference>
<evidence type="ECO:0000313" key="2">
    <source>
        <dbReference type="EMBL" id="MFC0394356.1"/>
    </source>
</evidence>
<evidence type="ECO:0000313" key="3">
    <source>
        <dbReference type="Proteomes" id="UP001589818"/>
    </source>
</evidence>
<protein>
    <submittedName>
        <fullName evidence="2">GNAT family N-acetyltransferase</fullName>
        <ecNumber evidence="2">2.3.-.-</ecNumber>
    </submittedName>
</protein>
<proteinExistence type="predicted"/>
<dbReference type="SUPFAM" id="SSF55729">
    <property type="entry name" value="Acyl-CoA N-acyltransferases (Nat)"/>
    <property type="match status" value="1"/>
</dbReference>
<dbReference type="GO" id="GO:0016746">
    <property type="term" value="F:acyltransferase activity"/>
    <property type="evidence" value="ECO:0007669"/>
    <property type="project" value="UniProtKB-KW"/>
</dbReference>
<dbReference type="CDD" id="cd04301">
    <property type="entry name" value="NAT_SF"/>
    <property type="match status" value="1"/>
</dbReference>
<accession>A0ABV6JEL1</accession>
<keyword evidence="2" id="KW-0012">Acyltransferase</keyword>
<dbReference type="Gene3D" id="3.40.630.30">
    <property type="match status" value="1"/>
</dbReference>
<dbReference type="InterPro" id="IPR016181">
    <property type="entry name" value="Acyl_CoA_acyltransferase"/>
</dbReference>
<dbReference type="Pfam" id="PF00583">
    <property type="entry name" value="Acetyltransf_1"/>
    <property type="match status" value="1"/>
</dbReference>
<dbReference type="EMBL" id="JBHLVF010000041">
    <property type="protein sequence ID" value="MFC0394356.1"/>
    <property type="molecule type" value="Genomic_DNA"/>
</dbReference>
<dbReference type="Proteomes" id="UP001589818">
    <property type="component" value="Unassembled WGS sequence"/>
</dbReference>